<protein>
    <submittedName>
        <fullName evidence="2">Uncharacterized protein</fullName>
    </submittedName>
</protein>
<dbReference type="OrthoDB" id="2443849at2759"/>
<name>A0A9P6UNR7_9FUNG</name>
<feature type="chain" id="PRO_5040498982" evidence="1">
    <location>
        <begin position="27"/>
        <end position="181"/>
    </location>
</feature>
<reference evidence="2" key="1">
    <citation type="journal article" date="2020" name="Fungal Divers.">
        <title>Resolving the Mortierellaceae phylogeny through synthesis of multi-gene phylogenetics and phylogenomics.</title>
        <authorList>
            <person name="Vandepol N."/>
            <person name="Liber J."/>
            <person name="Desiro A."/>
            <person name="Na H."/>
            <person name="Kennedy M."/>
            <person name="Barry K."/>
            <person name="Grigoriev I.V."/>
            <person name="Miller A.N."/>
            <person name="O'Donnell K."/>
            <person name="Stajich J.E."/>
            <person name="Bonito G."/>
        </authorList>
    </citation>
    <scope>NUCLEOTIDE SEQUENCE</scope>
    <source>
        <strain evidence="2">REB-010B</strain>
    </source>
</reference>
<accession>A0A9P6UNR7</accession>
<dbReference type="AlphaFoldDB" id="A0A9P6UNR7"/>
<keyword evidence="3" id="KW-1185">Reference proteome</keyword>
<dbReference type="Proteomes" id="UP000738325">
    <property type="component" value="Unassembled WGS sequence"/>
</dbReference>
<proteinExistence type="predicted"/>
<organism evidence="2 3">
    <name type="scientific">Dissophora globulifera</name>
    <dbReference type="NCBI Taxonomy" id="979702"/>
    <lineage>
        <taxon>Eukaryota</taxon>
        <taxon>Fungi</taxon>
        <taxon>Fungi incertae sedis</taxon>
        <taxon>Mucoromycota</taxon>
        <taxon>Mortierellomycotina</taxon>
        <taxon>Mortierellomycetes</taxon>
        <taxon>Mortierellales</taxon>
        <taxon>Mortierellaceae</taxon>
        <taxon>Dissophora</taxon>
    </lineage>
</organism>
<comment type="caution">
    <text evidence="2">The sequence shown here is derived from an EMBL/GenBank/DDBJ whole genome shotgun (WGS) entry which is preliminary data.</text>
</comment>
<dbReference type="EMBL" id="JAAAIP010000775">
    <property type="protein sequence ID" value="KAG0312786.1"/>
    <property type="molecule type" value="Genomic_DNA"/>
</dbReference>
<sequence>MTRAASFLPVLVFATLAVLFTSQVQAQTSTGKPECEPLHQLYKDWTAPCTQNGTVIPNVDSDPAWKPCICKPGFFPLAVASEQCAIAGTGKAAQITAASLNALCVGQAGYVDANTQQADSDLAPALASATAISQALPSPTSLPGADGKSTPNAATSMFSAGSNNVLVAMVAAVVLATAAAL</sequence>
<feature type="signal peptide" evidence="1">
    <location>
        <begin position="1"/>
        <end position="26"/>
    </location>
</feature>
<evidence type="ECO:0000313" key="2">
    <source>
        <dbReference type="EMBL" id="KAG0312786.1"/>
    </source>
</evidence>
<keyword evidence="1" id="KW-0732">Signal</keyword>
<evidence type="ECO:0000313" key="3">
    <source>
        <dbReference type="Proteomes" id="UP000738325"/>
    </source>
</evidence>
<gene>
    <name evidence="2" type="ORF">BGZ99_009269</name>
</gene>
<evidence type="ECO:0000256" key="1">
    <source>
        <dbReference type="SAM" id="SignalP"/>
    </source>
</evidence>